<evidence type="ECO:0000313" key="1">
    <source>
        <dbReference type="EMBL" id="KZP12134.1"/>
    </source>
</evidence>
<dbReference type="Proteomes" id="UP000076532">
    <property type="component" value="Unassembled WGS sequence"/>
</dbReference>
<protein>
    <submittedName>
        <fullName evidence="1">Uncharacterized protein</fullName>
    </submittedName>
</protein>
<dbReference type="OrthoDB" id="619536at2759"/>
<reference evidence="1 2" key="1">
    <citation type="journal article" date="2016" name="Mol. Biol. Evol.">
        <title>Comparative Genomics of Early-Diverging Mushroom-Forming Fungi Provides Insights into the Origins of Lignocellulose Decay Capabilities.</title>
        <authorList>
            <person name="Nagy L.G."/>
            <person name="Riley R."/>
            <person name="Tritt A."/>
            <person name="Adam C."/>
            <person name="Daum C."/>
            <person name="Floudas D."/>
            <person name="Sun H."/>
            <person name="Yadav J.S."/>
            <person name="Pangilinan J."/>
            <person name="Larsson K.H."/>
            <person name="Matsuura K."/>
            <person name="Barry K."/>
            <person name="Labutti K."/>
            <person name="Kuo R."/>
            <person name="Ohm R.A."/>
            <person name="Bhattacharya S.S."/>
            <person name="Shirouzu T."/>
            <person name="Yoshinaga Y."/>
            <person name="Martin F.M."/>
            <person name="Grigoriev I.V."/>
            <person name="Hibbett D.S."/>
        </authorList>
    </citation>
    <scope>NUCLEOTIDE SEQUENCE [LARGE SCALE GENOMIC DNA]</scope>
    <source>
        <strain evidence="1 2">CBS 109695</strain>
    </source>
</reference>
<evidence type="ECO:0000313" key="2">
    <source>
        <dbReference type="Proteomes" id="UP000076532"/>
    </source>
</evidence>
<accession>A0A166AZX0</accession>
<name>A0A166AZX0_9AGAM</name>
<keyword evidence="2" id="KW-1185">Reference proteome</keyword>
<organism evidence="1 2">
    <name type="scientific">Athelia psychrophila</name>
    <dbReference type="NCBI Taxonomy" id="1759441"/>
    <lineage>
        <taxon>Eukaryota</taxon>
        <taxon>Fungi</taxon>
        <taxon>Dikarya</taxon>
        <taxon>Basidiomycota</taxon>
        <taxon>Agaricomycotina</taxon>
        <taxon>Agaricomycetes</taxon>
        <taxon>Agaricomycetidae</taxon>
        <taxon>Atheliales</taxon>
        <taxon>Atheliaceae</taxon>
        <taxon>Athelia</taxon>
    </lineage>
</organism>
<dbReference type="AlphaFoldDB" id="A0A166AZX0"/>
<gene>
    <name evidence="1" type="ORF">FIBSPDRAFT_870624</name>
</gene>
<proteinExistence type="predicted"/>
<sequence>MSFSMSHTVTLRHPLSTVFPVLSDPSQMERLQRLTPEAQHFTLLPVDHVQLPTGGLTSLVTPKYPVNAKSLPRPKEMEAYNGTEAAVQRTWFEFGGTVPILFGLVNKGLSVAGAQIVDEDARIVLFESGVAAQGIKEVKLRTFEEVDLEDGQKGTKVKETVWGTCPLLLSYLLKIIAPGVHKHHMDIYYKLFE</sequence>
<dbReference type="EMBL" id="KV417652">
    <property type="protein sequence ID" value="KZP12134.1"/>
    <property type="molecule type" value="Genomic_DNA"/>
</dbReference>